<feature type="compositionally biased region" description="Low complexity" evidence="2">
    <location>
        <begin position="305"/>
        <end position="318"/>
    </location>
</feature>
<feature type="compositionally biased region" description="Basic and acidic residues" evidence="2">
    <location>
        <begin position="286"/>
        <end position="304"/>
    </location>
</feature>
<protein>
    <submittedName>
        <fullName evidence="3">Splicing factor</fullName>
    </submittedName>
</protein>
<comment type="similarity">
    <text evidence="1">Belongs to the CFAP97 family.</text>
</comment>
<name>A0A1J4KZ55_9EUKA</name>
<feature type="compositionally biased region" description="Basic and acidic residues" evidence="2">
    <location>
        <begin position="319"/>
        <end position="335"/>
    </location>
</feature>
<keyword evidence="4" id="KW-1185">Reference proteome</keyword>
<accession>A0A1J4KZ55</accession>
<sequence>MYRQYRYMPEVNRPCCRATRSREYQAHIDALTRIKTHKGVIDTTHPDTPQTIGRNYKRYEHEKQRNVQIRKDNMRLVGNMDRIAREEHYPRAVPQRPFTLQGQRQKDEMWRITHENHKLLNAVQERKPILNRNDWLMHKMDHTYQVNKNSEYRQTVPMSEIMRQELYSSQGYRRPVGSSYASTRKSSRVSTSRRSQTSQSSRQKAASLEEEVDERVDGLLGNPSSNKGSNSASSHHSRPSSNRADLEEEVGNRADALLGDANKENETGSAAEKQESEKAQSGVLENKTELIVDKLAPEEDKQESKPASAPGSSPSSGHESGRESPKDEEAEKGVLEEQTNAMAGALLG</sequence>
<feature type="region of interest" description="Disordered" evidence="2">
    <location>
        <begin position="167"/>
        <end position="248"/>
    </location>
</feature>
<feature type="compositionally biased region" description="Low complexity" evidence="2">
    <location>
        <begin position="181"/>
        <end position="206"/>
    </location>
</feature>
<dbReference type="PANTHER" id="PTHR33768:SF3">
    <property type="entry name" value="MIP11318P"/>
    <property type="match status" value="1"/>
</dbReference>
<dbReference type="InterPro" id="IPR038792">
    <property type="entry name" value="CFAP97D1/2"/>
</dbReference>
<organism evidence="3 4">
    <name type="scientific">Tritrichomonas foetus</name>
    <dbReference type="NCBI Taxonomy" id="1144522"/>
    <lineage>
        <taxon>Eukaryota</taxon>
        <taxon>Metamonada</taxon>
        <taxon>Parabasalia</taxon>
        <taxon>Tritrichomonadida</taxon>
        <taxon>Tritrichomonadidae</taxon>
        <taxon>Tritrichomonas</taxon>
    </lineage>
</organism>
<evidence type="ECO:0000313" key="4">
    <source>
        <dbReference type="Proteomes" id="UP000179807"/>
    </source>
</evidence>
<dbReference type="PANTHER" id="PTHR33768">
    <property type="entry name" value="MIP11318P"/>
    <property type="match status" value="1"/>
</dbReference>
<dbReference type="VEuPathDB" id="TrichDB:TRFO_13476"/>
<dbReference type="OrthoDB" id="2163395at2759"/>
<evidence type="ECO:0000256" key="1">
    <source>
        <dbReference type="ARBA" id="ARBA00008315"/>
    </source>
</evidence>
<feature type="compositionally biased region" description="Low complexity" evidence="2">
    <location>
        <begin position="221"/>
        <end position="243"/>
    </location>
</feature>
<dbReference type="Pfam" id="PF13879">
    <property type="entry name" value="Hmw_CFAP97"/>
    <property type="match status" value="1"/>
</dbReference>
<dbReference type="Proteomes" id="UP000179807">
    <property type="component" value="Unassembled WGS sequence"/>
</dbReference>
<dbReference type="GeneID" id="94831979"/>
<dbReference type="InterPro" id="IPR029488">
    <property type="entry name" value="Hmw/CFAP97"/>
</dbReference>
<gene>
    <name evidence="3" type="ORF">TRFO_13476</name>
</gene>
<feature type="region of interest" description="Disordered" evidence="2">
    <location>
        <begin position="265"/>
        <end position="348"/>
    </location>
</feature>
<proteinExistence type="inferred from homology"/>
<dbReference type="RefSeq" id="XP_068369280.1">
    <property type="nucleotide sequence ID" value="XM_068497275.1"/>
</dbReference>
<reference evidence="3" key="1">
    <citation type="submission" date="2016-10" db="EMBL/GenBank/DDBJ databases">
        <authorList>
            <person name="Benchimol M."/>
            <person name="Almeida L.G."/>
            <person name="Vasconcelos A.T."/>
            <person name="Perreira-Neves A."/>
            <person name="Rosa I.A."/>
            <person name="Tasca T."/>
            <person name="Bogo M.R."/>
            <person name="de Souza W."/>
        </authorList>
    </citation>
    <scope>NUCLEOTIDE SEQUENCE [LARGE SCALE GENOMIC DNA]</scope>
    <source>
        <strain evidence="3">K</strain>
    </source>
</reference>
<dbReference type="AlphaFoldDB" id="A0A1J4KZ55"/>
<comment type="caution">
    <text evidence="3">The sequence shown here is derived from an EMBL/GenBank/DDBJ whole genome shotgun (WGS) entry which is preliminary data.</text>
</comment>
<evidence type="ECO:0000256" key="2">
    <source>
        <dbReference type="SAM" id="MobiDB-lite"/>
    </source>
</evidence>
<dbReference type="EMBL" id="MLAK01000145">
    <property type="protein sequence ID" value="OHT16144.1"/>
    <property type="molecule type" value="Genomic_DNA"/>
</dbReference>
<feature type="compositionally biased region" description="Basic and acidic residues" evidence="2">
    <location>
        <begin position="265"/>
        <end position="278"/>
    </location>
</feature>
<evidence type="ECO:0000313" key="3">
    <source>
        <dbReference type="EMBL" id="OHT16144.1"/>
    </source>
</evidence>